<feature type="domain" description="Helicase ATP-binding" evidence="1">
    <location>
        <begin position="32"/>
        <end position="186"/>
    </location>
</feature>
<protein>
    <submittedName>
        <fullName evidence="2">DEAD/DEAH box helicase</fullName>
    </submittedName>
</protein>
<dbReference type="PROSITE" id="PS51192">
    <property type="entry name" value="HELICASE_ATP_BIND_1"/>
    <property type="match status" value="1"/>
</dbReference>
<dbReference type="SMART" id="SM00487">
    <property type="entry name" value="DEXDc"/>
    <property type="match status" value="1"/>
</dbReference>
<sequence length="990" mass="108175">MTKAPPSDAKALFSSSALWRHQQDAALSVESFLTNPHSPSFVVSMPTGSGKSGVIAVVAQAIATKADVLLLTPWAALVSQLQDDVAERFWRHSGFEVTGMLRPVRISPSNVERHLESAEGPTIWISTFAGFHGLTDESKSVLAARLGAVLIDEGHYEPAKSWAKSVRSLQRPIVLFTATPFRNDYKYFAVEPGNSHHYSLAQAIDDAILRTPIFDQIGTDDLGGFVDGLIQFASGRLEPDDRIIVRCATAAEIRSVVSTLNQRGETAIGVHERFGTKEAPLGLLNRVPREHGARYWVHQFKLIEGIDDPRFRCLAFYSPLKNGRSFVQQVGRVLRGRKYSPNAWVLGPDVEHMRQDWTSFLDFDLANDASQQVLPSFLDALPNASYIGGSFRRPIGSEPLEAADLSLPKAVTVMLAPDGVDVETMTLALIREALEEQDCFLVSEPVRVQGADFEGSSFTAFVHMSAHPSPFLRRQLFLNVELGVTTVTIRGTRVYLQSSVRLPLEDQGYRYEHIGQMKLAFPGQGNFQQVTLANTDMSVTAERTRTQAAASLSLLAPDLGDYMKAPSTIVGMAESVDIYGSSSKQSRYVGFGKARVRESGRMTVERYLSWLAVVDGALSSHSAEPAFFSRYAQEVECADPDARNVLISLDPEVMSQFAADNGAGQLQIAEQCVDVVDGMLQLEVAGLPDPLAAELRWADGRFWFDCVGIDERFRSATDPRLFSDLITQEQAFSVLVEDKKSPGEISYYSDRRFVVPRADLSAGPEAGIALKDLLRAEVPAGVTSEKGGTVPGLDGWETDSLFDLICKQVDGGDLFGVRLPDDVLLVCDDSTNSETADFYLVDSTSKRLAAIHAKAKSGVPGFGASGLHEVVAQAQKNLRRMVPGGGGVDRHETAVRWTTDWRLNGDTQVVRRVRSEHTPEEAADLLVAALRDPGYSREVWIVVSGILSKQKLLDGTNAKELPALQALYLIQSAWASAGSIGARLSIICND</sequence>
<proteinExistence type="predicted"/>
<dbReference type="InterPro" id="IPR006935">
    <property type="entry name" value="Helicase/UvrB_N"/>
</dbReference>
<keyword evidence="2" id="KW-0378">Hydrolase</keyword>
<evidence type="ECO:0000313" key="3">
    <source>
        <dbReference type="Proteomes" id="UP000278886"/>
    </source>
</evidence>
<organism evidence="2 3">
    <name type="scientific">Protaetiibacter intestinalis</name>
    <dbReference type="NCBI Taxonomy" id="2419774"/>
    <lineage>
        <taxon>Bacteria</taxon>
        <taxon>Bacillati</taxon>
        <taxon>Actinomycetota</taxon>
        <taxon>Actinomycetes</taxon>
        <taxon>Micrococcales</taxon>
        <taxon>Microbacteriaceae</taxon>
        <taxon>Protaetiibacter</taxon>
    </lineage>
</organism>
<dbReference type="InterPro" id="IPR014001">
    <property type="entry name" value="Helicase_ATP-bd"/>
</dbReference>
<dbReference type="KEGG" id="lyd:D7I47_02250"/>
<dbReference type="Pfam" id="PF04851">
    <property type="entry name" value="ResIII"/>
    <property type="match status" value="1"/>
</dbReference>
<dbReference type="InterPro" id="IPR050742">
    <property type="entry name" value="Helicase_Restrict-Modif_Enz"/>
</dbReference>
<dbReference type="InterPro" id="IPR027417">
    <property type="entry name" value="P-loop_NTPase"/>
</dbReference>
<dbReference type="GO" id="GO:0004386">
    <property type="term" value="F:helicase activity"/>
    <property type="evidence" value="ECO:0007669"/>
    <property type="project" value="UniProtKB-KW"/>
</dbReference>
<evidence type="ECO:0000259" key="1">
    <source>
        <dbReference type="PROSITE" id="PS51192"/>
    </source>
</evidence>
<dbReference type="PANTHER" id="PTHR47396:SF1">
    <property type="entry name" value="ATP-DEPENDENT HELICASE IRC3-RELATED"/>
    <property type="match status" value="1"/>
</dbReference>
<dbReference type="GO" id="GO:0005524">
    <property type="term" value="F:ATP binding"/>
    <property type="evidence" value="ECO:0007669"/>
    <property type="project" value="InterPro"/>
</dbReference>
<dbReference type="AlphaFoldDB" id="A0A387B104"/>
<dbReference type="Proteomes" id="UP000278886">
    <property type="component" value="Chromosome"/>
</dbReference>
<dbReference type="GO" id="GO:0016787">
    <property type="term" value="F:hydrolase activity"/>
    <property type="evidence" value="ECO:0007669"/>
    <property type="project" value="InterPro"/>
</dbReference>
<accession>A0A387B104</accession>
<reference evidence="3" key="1">
    <citation type="submission" date="2018-09" db="EMBL/GenBank/DDBJ databases">
        <title>Genome sequencing of strain 2DFWR-13.</title>
        <authorList>
            <person name="Heo J."/>
            <person name="Kim S.-J."/>
            <person name="Kwon S.-W."/>
        </authorList>
    </citation>
    <scope>NUCLEOTIDE SEQUENCE [LARGE SCALE GENOMIC DNA]</scope>
    <source>
        <strain evidence="3">2DFWR-13</strain>
    </source>
</reference>
<dbReference type="OrthoDB" id="9776021at2"/>
<dbReference type="EMBL" id="CP032630">
    <property type="protein sequence ID" value="AYF97182.1"/>
    <property type="molecule type" value="Genomic_DNA"/>
</dbReference>
<keyword evidence="2" id="KW-0067">ATP-binding</keyword>
<dbReference type="PANTHER" id="PTHR47396">
    <property type="entry name" value="TYPE I RESTRICTION ENZYME ECOKI R PROTEIN"/>
    <property type="match status" value="1"/>
</dbReference>
<gene>
    <name evidence="2" type="ORF">D7I47_02250</name>
</gene>
<evidence type="ECO:0000313" key="2">
    <source>
        <dbReference type="EMBL" id="AYF97182.1"/>
    </source>
</evidence>
<dbReference type="Gene3D" id="3.40.50.300">
    <property type="entry name" value="P-loop containing nucleotide triphosphate hydrolases"/>
    <property type="match status" value="2"/>
</dbReference>
<name>A0A387B104_9MICO</name>
<dbReference type="CDD" id="cd18785">
    <property type="entry name" value="SF2_C"/>
    <property type="match status" value="1"/>
</dbReference>
<dbReference type="SUPFAM" id="SSF52540">
    <property type="entry name" value="P-loop containing nucleoside triphosphate hydrolases"/>
    <property type="match status" value="1"/>
</dbReference>
<keyword evidence="3" id="KW-1185">Reference proteome</keyword>
<dbReference type="RefSeq" id="WP_120761533.1">
    <property type="nucleotide sequence ID" value="NZ_CP032630.1"/>
</dbReference>
<dbReference type="GO" id="GO:0005829">
    <property type="term" value="C:cytosol"/>
    <property type="evidence" value="ECO:0007669"/>
    <property type="project" value="TreeGrafter"/>
</dbReference>
<keyword evidence="2" id="KW-0547">Nucleotide-binding</keyword>
<keyword evidence="2" id="KW-0347">Helicase</keyword>
<dbReference type="GO" id="GO:0003677">
    <property type="term" value="F:DNA binding"/>
    <property type="evidence" value="ECO:0007669"/>
    <property type="project" value="InterPro"/>
</dbReference>